<dbReference type="InterPro" id="IPR018247">
    <property type="entry name" value="EF_Hand_1_Ca_BS"/>
</dbReference>
<dbReference type="PROSITE" id="PS00018">
    <property type="entry name" value="EF_HAND_1"/>
    <property type="match status" value="1"/>
</dbReference>
<gene>
    <name evidence="1" type="ORF">LOC68_27165</name>
</gene>
<accession>A0A9X1MSK5</accession>
<protein>
    <recommendedName>
        <fullName evidence="3">Dockerin domain-containing protein</fullName>
    </recommendedName>
</protein>
<proteinExistence type="predicted"/>
<dbReference type="GO" id="GO:0000272">
    <property type="term" value="P:polysaccharide catabolic process"/>
    <property type="evidence" value="ECO:0007669"/>
    <property type="project" value="InterPro"/>
</dbReference>
<dbReference type="Pfam" id="PF00404">
    <property type="entry name" value="Dockerin_1"/>
    <property type="match status" value="1"/>
</dbReference>
<evidence type="ECO:0000313" key="2">
    <source>
        <dbReference type="Proteomes" id="UP001139103"/>
    </source>
</evidence>
<evidence type="ECO:0000313" key="1">
    <source>
        <dbReference type="EMBL" id="MCC9632091.1"/>
    </source>
</evidence>
<sequence>MSKSLRRYRPLFETLEAREVLTAYMGVTLQAKDLAGNTITSVAAGQSFNLQVWVDDYRYIAEASANYVTDPDGDQYNPNPLGISSAFVDILYNAGAFDFDSVTGLKSGSGSPGLGAASYNAVTSSDGKLERVGTIQTSLAYGNGLARLWVTVPMIAESTLGQFTISAQHPVTNETFPNTTEGNQQRRAFIDNNPSVLLAGGSVALNPNEVDYSGATLTLEIVEPGAPVDIELRIVKTPTAVDSNGEINSNMLPNDAEWLDEWDNFYVEVYATAPDSYYLKTVTLTLNFTNSYHNVLSFSDASNDSSLKFTTSGKSYNNGTSNVTVTFSTALNGLGDNGKSALLGRIYFGPDTGTGAGVANAATTDYPAPVDTKFTLTSGAAGVQLNSSAPVEPAILSIGSSTNADLFAVPYDLDDDKAISLVDLTYIVRNIGTPVTTSNKLYRMDYTHDGYIDLVDLAMMIRNIGTSTTNAKSSPRIYYSGFPYFGSAMGLMEGESITLSGNAGFVLEGESIVQESTPIENTTSTTASIPSSTTSSTYVPLFIAEPTTSVTIESESDPEVDSALVGQETIGSALTTDGDAQTLLIIDAAEQSLKEESTSDSDAVDEVFADLAVEDPHLTM</sequence>
<comment type="caution">
    <text evidence="1">The sequence shown here is derived from an EMBL/GenBank/DDBJ whole genome shotgun (WGS) entry which is preliminary data.</text>
</comment>
<dbReference type="InterPro" id="IPR002105">
    <property type="entry name" value="Dockerin_1_rpt"/>
</dbReference>
<reference evidence="1" key="1">
    <citation type="submission" date="2021-11" db="EMBL/GenBank/DDBJ databases">
        <title>Genome sequence.</title>
        <authorList>
            <person name="Sun Q."/>
        </authorList>
    </citation>
    <scope>NUCLEOTIDE SEQUENCE</scope>
    <source>
        <strain evidence="1">JC732</strain>
    </source>
</reference>
<name>A0A9X1MSK5_9BACT</name>
<dbReference type="EMBL" id="JAJKFT010000010">
    <property type="protein sequence ID" value="MCC9632091.1"/>
    <property type="molecule type" value="Genomic_DNA"/>
</dbReference>
<dbReference type="SUPFAM" id="SSF63446">
    <property type="entry name" value="Type I dockerin domain"/>
    <property type="match status" value="1"/>
</dbReference>
<organism evidence="1 2">
    <name type="scientific">Blastopirellula sediminis</name>
    <dbReference type="NCBI Taxonomy" id="2894196"/>
    <lineage>
        <taxon>Bacteria</taxon>
        <taxon>Pseudomonadati</taxon>
        <taxon>Planctomycetota</taxon>
        <taxon>Planctomycetia</taxon>
        <taxon>Pirellulales</taxon>
        <taxon>Pirellulaceae</taxon>
        <taxon>Blastopirellula</taxon>
    </lineage>
</organism>
<dbReference type="GO" id="GO:0004553">
    <property type="term" value="F:hydrolase activity, hydrolyzing O-glycosyl compounds"/>
    <property type="evidence" value="ECO:0007669"/>
    <property type="project" value="InterPro"/>
</dbReference>
<dbReference type="Proteomes" id="UP001139103">
    <property type="component" value="Unassembled WGS sequence"/>
</dbReference>
<dbReference type="InterPro" id="IPR036439">
    <property type="entry name" value="Dockerin_dom_sf"/>
</dbReference>
<dbReference type="Gene3D" id="1.10.1330.10">
    <property type="entry name" value="Dockerin domain"/>
    <property type="match status" value="1"/>
</dbReference>
<dbReference type="RefSeq" id="WP_230224947.1">
    <property type="nucleotide sequence ID" value="NZ_JAJKFT010000010.1"/>
</dbReference>
<evidence type="ECO:0008006" key="3">
    <source>
        <dbReference type="Google" id="ProtNLM"/>
    </source>
</evidence>
<keyword evidence="2" id="KW-1185">Reference proteome</keyword>
<dbReference type="AlphaFoldDB" id="A0A9X1MSK5"/>